<keyword evidence="2" id="KW-1133">Transmembrane helix</keyword>
<feature type="compositionally biased region" description="Basic and acidic residues" evidence="1">
    <location>
        <begin position="84"/>
        <end position="102"/>
    </location>
</feature>
<evidence type="ECO:0000256" key="2">
    <source>
        <dbReference type="SAM" id="Phobius"/>
    </source>
</evidence>
<feature type="region of interest" description="Disordered" evidence="1">
    <location>
        <begin position="84"/>
        <end position="118"/>
    </location>
</feature>
<proteinExistence type="predicted"/>
<protein>
    <recommendedName>
        <fullName evidence="5">Anti-sigma-K factor rskA</fullName>
    </recommendedName>
</protein>
<dbReference type="AlphaFoldDB" id="A0A2T0VFJ7"/>
<feature type="transmembrane region" description="Helical" evidence="2">
    <location>
        <begin position="129"/>
        <end position="149"/>
    </location>
</feature>
<evidence type="ECO:0000313" key="4">
    <source>
        <dbReference type="Proteomes" id="UP000237983"/>
    </source>
</evidence>
<dbReference type="OrthoDB" id="5242431at2"/>
<name>A0A2T0VFJ7_9MICO</name>
<dbReference type="RefSeq" id="WP_106211180.1">
    <property type="nucleotide sequence ID" value="NZ_PVTL01000003.1"/>
</dbReference>
<feature type="compositionally biased region" description="Low complexity" evidence="1">
    <location>
        <begin position="103"/>
        <end position="118"/>
    </location>
</feature>
<reference evidence="3 4" key="1">
    <citation type="submission" date="2018-03" db="EMBL/GenBank/DDBJ databases">
        <title>Genomic Encyclopedia of Type Strains, Phase III (KMG-III): the genomes of soil and plant-associated and newly described type strains.</title>
        <authorList>
            <person name="Whitman W."/>
        </authorList>
    </citation>
    <scope>NUCLEOTIDE SEQUENCE [LARGE SCALE GENOMIC DNA]</scope>
    <source>
        <strain evidence="3 4">CGMCC 1.12484</strain>
    </source>
</reference>
<evidence type="ECO:0000313" key="3">
    <source>
        <dbReference type="EMBL" id="PRY68975.1"/>
    </source>
</evidence>
<keyword evidence="4" id="KW-1185">Reference proteome</keyword>
<comment type="caution">
    <text evidence="3">The sequence shown here is derived from an EMBL/GenBank/DDBJ whole genome shotgun (WGS) entry which is preliminary data.</text>
</comment>
<keyword evidence="2" id="KW-0812">Transmembrane</keyword>
<keyword evidence="2" id="KW-0472">Membrane</keyword>
<dbReference type="EMBL" id="PVTL01000003">
    <property type="protein sequence ID" value="PRY68975.1"/>
    <property type="molecule type" value="Genomic_DNA"/>
</dbReference>
<organism evidence="3 4">
    <name type="scientific">Glaciihabitans tibetensis</name>
    <dbReference type="NCBI Taxonomy" id="1266600"/>
    <lineage>
        <taxon>Bacteria</taxon>
        <taxon>Bacillati</taxon>
        <taxon>Actinomycetota</taxon>
        <taxon>Actinomycetes</taxon>
        <taxon>Micrococcales</taxon>
        <taxon>Microbacteriaceae</taxon>
        <taxon>Glaciihabitans</taxon>
    </lineage>
</organism>
<evidence type="ECO:0008006" key="5">
    <source>
        <dbReference type="Google" id="ProtNLM"/>
    </source>
</evidence>
<accession>A0A2T0VFJ7</accession>
<gene>
    <name evidence="3" type="ORF">B0I08_103181</name>
</gene>
<evidence type="ECO:0000256" key="1">
    <source>
        <dbReference type="SAM" id="MobiDB-lite"/>
    </source>
</evidence>
<sequence>MPDASGARRAFLISGAITGELTTAELAELDTLRAADPTVEKELRELTDVARVTSATLSDWDATAPSKSLRGRVLAIERDSYSDLRTDSTSDARADSDSHSDSYSDSDTTAGSTAGSTNAAVVPLRRRPWLLALGAAACIVVGAGGTLLLQPSTPSAPTGPPGTLGAIEQIAFTGEPSGVSIDGSLVAHTWGTETLLTITGLTEADPYDVVLVTLDGASLDSGSFLGSAKEIDCAMNAAVMREAVTSVQIQDASGAVVASAELPAAS</sequence>
<dbReference type="Proteomes" id="UP000237983">
    <property type="component" value="Unassembled WGS sequence"/>
</dbReference>